<dbReference type="EMBL" id="MN739530">
    <property type="protein sequence ID" value="QHT10960.1"/>
    <property type="molecule type" value="Genomic_DNA"/>
</dbReference>
<name>A0A6C0D3W9_9ZZZZ</name>
<proteinExistence type="predicted"/>
<sequence>MDFHNKPRSLVLYHSEVHSRFITFTDVSATSTTFTTNDVTLPQLIDGEYTRILNDSNTVLHSVGYIKMSLYTDASGTVFAQDSSGNPIDNKLVTTTLYTYPYTDICGNLWDGYLTTYFSDGTYFGNNDTNDSAYWYTFEGLNQPPVQYT</sequence>
<evidence type="ECO:0000313" key="1">
    <source>
        <dbReference type="EMBL" id="QHT10960.1"/>
    </source>
</evidence>
<organism evidence="1">
    <name type="scientific">viral metagenome</name>
    <dbReference type="NCBI Taxonomy" id="1070528"/>
    <lineage>
        <taxon>unclassified sequences</taxon>
        <taxon>metagenomes</taxon>
        <taxon>organismal metagenomes</taxon>
    </lineage>
</organism>
<dbReference type="AlphaFoldDB" id="A0A6C0D3W9"/>
<reference evidence="1" key="1">
    <citation type="journal article" date="2020" name="Nature">
        <title>Giant virus diversity and host interactions through global metagenomics.</title>
        <authorList>
            <person name="Schulz F."/>
            <person name="Roux S."/>
            <person name="Paez-Espino D."/>
            <person name="Jungbluth S."/>
            <person name="Walsh D.A."/>
            <person name="Denef V.J."/>
            <person name="McMahon K.D."/>
            <person name="Konstantinidis K.T."/>
            <person name="Eloe-Fadrosh E.A."/>
            <person name="Kyrpides N.C."/>
            <person name="Woyke T."/>
        </authorList>
    </citation>
    <scope>NUCLEOTIDE SEQUENCE</scope>
    <source>
        <strain evidence="1">GVMAG-M-3300023174-111</strain>
    </source>
</reference>
<accession>A0A6C0D3W9</accession>
<protein>
    <submittedName>
        <fullName evidence="1">Uncharacterized protein</fullName>
    </submittedName>
</protein>